<proteinExistence type="predicted"/>
<feature type="transmembrane region" description="Helical" evidence="2">
    <location>
        <begin position="59"/>
        <end position="78"/>
    </location>
</feature>
<gene>
    <name evidence="3" type="ORF">ACFFTO_03665</name>
</gene>
<dbReference type="EMBL" id="JBHMBK010000002">
    <property type="protein sequence ID" value="MFB9683271.1"/>
    <property type="molecule type" value="Genomic_DNA"/>
</dbReference>
<feature type="transmembrane region" description="Helical" evidence="2">
    <location>
        <begin position="84"/>
        <end position="107"/>
    </location>
</feature>
<keyword evidence="1" id="KW-0175">Coiled coil</keyword>
<name>A0ABV5TVY4_9PSEU</name>
<comment type="caution">
    <text evidence="3">The sequence shown here is derived from an EMBL/GenBank/DDBJ whole genome shotgun (WGS) entry which is preliminary data.</text>
</comment>
<keyword evidence="2" id="KW-1133">Transmembrane helix</keyword>
<dbReference type="Proteomes" id="UP001589535">
    <property type="component" value="Unassembled WGS sequence"/>
</dbReference>
<evidence type="ECO:0000313" key="4">
    <source>
        <dbReference type="Proteomes" id="UP001589535"/>
    </source>
</evidence>
<sequence>MSVDTEAPTRGALPPDVPLGTYRPVDPHRGLGRRLRALAGIREEILDWVPEERPRYTRLGAIIFNTGLLAGVSLLVALSDLSTVPWIFLLPAGALWAYVIISFDGWLISSTHGMLGAGKTRVFVPRLVISLLMGAVIAEPLLLWIFQPAIHKEVLDGRQHELSAYESQYRTCNPDGAPALKTPECANFQLTIKDSPDAAQQELDKAGKNRDAAKAEYDALHAQWDQLEKLARAECSGARGEGLTGVAGDGPECDRNRQVADRFRTDNQLEKRQADLTAANANIDALTAKLGSARQTAGQQVSEAITAKVTSMREHQGAIGILDEDEALGRLSDRSVLVFAAQWLVRLLLIAIDCMPVLTKLMSGSTAYDVLVSRQIEVARRLHDKHVTLRERQDTADNDVFLQRTEYHLRTRIDSIEEADRSARARRESDLDAEIDRLAAKLRNQQ</sequence>
<keyword evidence="4" id="KW-1185">Reference proteome</keyword>
<evidence type="ECO:0000256" key="1">
    <source>
        <dbReference type="SAM" id="Coils"/>
    </source>
</evidence>
<dbReference type="InterPro" id="IPR025519">
    <property type="entry name" value="DUF4407"/>
</dbReference>
<feature type="coiled-coil region" evidence="1">
    <location>
        <begin position="269"/>
        <end position="296"/>
    </location>
</feature>
<reference evidence="3 4" key="1">
    <citation type="submission" date="2024-09" db="EMBL/GenBank/DDBJ databases">
        <authorList>
            <person name="Sun Q."/>
            <person name="Mori K."/>
        </authorList>
    </citation>
    <scope>NUCLEOTIDE SEQUENCE [LARGE SCALE GENOMIC DNA]</scope>
    <source>
        <strain evidence="3 4">JCM 13852</strain>
    </source>
</reference>
<accession>A0ABV5TVY4</accession>
<dbReference type="Pfam" id="PF14362">
    <property type="entry name" value="DUF4407"/>
    <property type="match status" value="1"/>
</dbReference>
<keyword evidence="2" id="KW-0812">Transmembrane</keyword>
<organism evidence="3 4">
    <name type="scientific">Amycolatopsis plumensis</name>
    <dbReference type="NCBI Taxonomy" id="236508"/>
    <lineage>
        <taxon>Bacteria</taxon>
        <taxon>Bacillati</taxon>
        <taxon>Actinomycetota</taxon>
        <taxon>Actinomycetes</taxon>
        <taxon>Pseudonocardiales</taxon>
        <taxon>Pseudonocardiaceae</taxon>
        <taxon>Amycolatopsis</taxon>
    </lineage>
</organism>
<protein>
    <submittedName>
        <fullName evidence="3">DUF4407 domain-containing protein</fullName>
    </submittedName>
</protein>
<feature type="coiled-coil region" evidence="1">
    <location>
        <begin position="203"/>
        <end position="230"/>
    </location>
</feature>
<feature type="transmembrane region" description="Helical" evidence="2">
    <location>
        <begin position="127"/>
        <end position="146"/>
    </location>
</feature>
<evidence type="ECO:0000313" key="3">
    <source>
        <dbReference type="EMBL" id="MFB9683271.1"/>
    </source>
</evidence>
<evidence type="ECO:0000256" key="2">
    <source>
        <dbReference type="SAM" id="Phobius"/>
    </source>
</evidence>
<dbReference type="RefSeq" id="WP_378189246.1">
    <property type="nucleotide sequence ID" value="NZ_JBHMBK010000002.1"/>
</dbReference>
<keyword evidence="2" id="KW-0472">Membrane</keyword>